<dbReference type="EMBL" id="JACXAA010000007">
    <property type="protein sequence ID" value="MBD2754982.1"/>
    <property type="molecule type" value="Genomic_DNA"/>
</dbReference>
<evidence type="ECO:0000313" key="1">
    <source>
        <dbReference type="EMBL" id="MBD2754982.1"/>
    </source>
</evidence>
<evidence type="ECO:0000313" key="2">
    <source>
        <dbReference type="Proteomes" id="UP000653797"/>
    </source>
</evidence>
<protein>
    <submittedName>
        <fullName evidence="1">Uncharacterized protein</fullName>
    </submittedName>
</protein>
<gene>
    <name evidence="1" type="ORF">IC230_18915</name>
</gene>
<keyword evidence="2" id="KW-1185">Reference proteome</keyword>
<dbReference type="Proteomes" id="UP000653797">
    <property type="component" value="Unassembled WGS sequence"/>
</dbReference>
<dbReference type="RefSeq" id="WP_191040611.1">
    <property type="nucleotide sequence ID" value="NZ_JACXAA010000007.1"/>
</dbReference>
<name>A0A927B4A5_9BACT</name>
<reference evidence="1" key="1">
    <citation type="submission" date="2020-09" db="EMBL/GenBank/DDBJ databases">
        <authorList>
            <person name="Kim M.K."/>
        </authorList>
    </citation>
    <scope>NUCLEOTIDE SEQUENCE</scope>
    <source>
        <strain evidence="1">BT704</strain>
    </source>
</reference>
<organism evidence="1 2">
    <name type="scientific">Spirosoma validum</name>
    <dbReference type="NCBI Taxonomy" id="2771355"/>
    <lineage>
        <taxon>Bacteria</taxon>
        <taxon>Pseudomonadati</taxon>
        <taxon>Bacteroidota</taxon>
        <taxon>Cytophagia</taxon>
        <taxon>Cytophagales</taxon>
        <taxon>Cytophagaceae</taxon>
        <taxon>Spirosoma</taxon>
    </lineage>
</organism>
<dbReference type="AlphaFoldDB" id="A0A927B4A5"/>
<sequence>MPGLLTNDKITDSSGWIRQYTDLANGLVHSTPKEVWVADIAQKTAALARLQQWAKRAGKLLQ</sequence>
<proteinExistence type="predicted"/>
<accession>A0A927B4A5</accession>
<comment type="caution">
    <text evidence="1">The sequence shown here is derived from an EMBL/GenBank/DDBJ whole genome shotgun (WGS) entry which is preliminary data.</text>
</comment>